<sequence>MGEWKTAAFYHQGRLKNRASGAGGLDGGRECALIAAVYMKRNGV</sequence>
<gene>
    <name evidence="1" type="ORF">HMPREF9123_2121</name>
</gene>
<dbReference type="HOGENOM" id="CLU_3219015_0_0_4"/>
<keyword evidence="2" id="KW-1185">Reference proteome</keyword>
<reference evidence="1 2" key="1">
    <citation type="submission" date="2011-02" db="EMBL/GenBank/DDBJ databases">
        <authorList>
            <person name="Muzny D."/>
            <person name="Qin X."/>
            <person name="Deng J."/>
            <person name="Jiang H."/>
            <person name="Liu Y."/>
            <person name="Qu J."/>
            <person name="Song X.-Z."/>
            <person name="Zhang L."/>
            <person name="Thornton R."/>
            <person name="Coyle M."/>
            <person name="Francisco L."/>
            <person name="Jackson L."/>
            <person name="Javaid M."/>
            <person name="Korchina V."/>
            <person name="Kovar C."/>
            <person name="Mata R."/>
            <person name="Mathew T."/>
            <person name="Ngo R."/>
            <person name="Nguyen L."/>
            <person name="Nguyen N."/>
            <person name="Okwuonu G."/>
            <person name="Ongeri F."/>
            <person name="Pham C."/>
            <person name="Simmons D."/>
            <person name="Wilczek-Boney K."/>
            <person name="Hale W."/>
            <person name="Jakkamsetti A."/>
            <person name="Pham P."/>
            <person name="Ruth R."/>
            <person name="San Lucas F."/>
            <person name="Warren J."/>
            <person name="Zhang J."/>
            <person name="Zhao Z."/>
            <person name="Zhou C."/>
            <person name="Zhu D."/>
            <person name="Lee S."/>
            <person name="Bess C."/>
            <person name="Blankenburg K."/>
            <person name="Forbes L."/>
            <person name="Fu Q."/>
            <person name="Gubbala S."/>
            <person name="Hirani K."/>
            <person name="Jayaseelan J.C."/>
            <person name="Lara F."/>
            <person name="Munidasa M."/>
            <person name="Palculict T."/>
            <person name="Patil S."/>
            <person name="Pu L.-L."/>
            <person name="Saada N."/>
            <person name="Tang L."/>
            <person name="Weissenberger G."/>
            <person name="Zhu Y."/>
            <person name="Hemphill L."/>
            <person name="Shang Y."/>
            <person name="Youmans B."/>
            <person name="Ayvaz T."/>
            <person name="Ross M."/>
            <person name="Santibanez J."/>
            <person name="Aqrawi P."/>
            <person name="Gross S."/>
            <person name="Joshi V."/>
            <person name="Fowler G."/>
            <person name="Nazareth L."/>
            <person name="Reid J."/>
            <person name="Worley K."/>
            <person name="Petrosino J."/>
            <person name="Highlander S."/>
            <person name="Gibbs R."/>
        </authorList>
    </citation>
    <scope>NUCLEOTIDE SEQUENCE [LARGE SCALE GENOMIC DNA]</scope>
    <source>
        <strain evidence="1 2">ATCC BAA-1200</strain>
    </source>
</reference>
<organism evidence="1 2">
    <name type="scientific">Neisseria bacilliformis ATCC BAA-1200</name>
    <dbReference type="NCBI Taxonomy" id="888742"/>
    <lineage>
        <taxon>Bacteria</taxon>
        <taxon>Pseudomonadati</taxon>
        <taxon>Pseudomonadota</taxon>
        <taxon>Betaproteobacteria</taxon>
        <taxon>Neisseriales</taxon>
        <taxon>Neisseriaceae</taxon>
        <taxon>Neisseria</taxon>
    </lineage>
</organism>
<name>F2BEG5_9NEIS</name>
<protein>
    <submittedName>
        <fullName evidence="1">Uncharacterized protein</fullName>
    </submittedName>
</protein>
<evidence type="ECO:0000313" key="1">
    <source>
        <dbReference type="EMBL" id="EGF10246.1"/>
    </source>
</evidence>
<accession>F2BEG5</accession>
<comment type="caution">
    <text evidence="1">The sequence shown here is derived from an EMBL/GenBank/DDBJ whole genome shotgun (WGS) entry which is preliminary data.</text>
</comment>
<evidence type="ECO:0000313" key="2">
    <source>
        <dbReference type="Proteomes" id="UP000004105"/>
    </source>
</evidence>
<dbReference type="AlphaFoldDB" id="F2BEG5"/>
<dbReference type="Proteomes" id="UP000004105">
    <property type="component" value="Unassembled WGS sequence"/>
</dbReference>
<dbReference type="EMBL" id="AFAY01000044">
    <property type="protein sequence ID" value="EGF10246.1"/>
    <property type="molecule type" value="Genomic_DNA"/>
</dbReference>
<proteinExistence type="predicted"/>